<protein>
    <submittedName>
        <fullName evidence="1">Uncharacterized protein</fullName>
    </submittedName>
</protein>
<comment type="caution">
    <text evidence="1">The sequence shown here is derived from an EMBL/GenBank/DDBJ whole genome shotgun (WGS) entry which is preliminary data.</text>
</comment>
<organism evidence="1 2">
    <name type="scientific">Eruca vesicaria subsp. sativa</name>
    <name type="common">Garden rocket</name>
    <name type="synonym">Eruca sativa</name>
    <dbReference type="NCBI Taxonomy" id="29727"/>
    <lineage>
        <taxon>Eukaryota</taxon>
        <taxon>Viridiplantae</taxon>
        <taxon>Streptophyta</taxon>
        <taxon>Embryophyta</taxon>
        <taxon>Tracheophyta</taxon>
        <taxon>Spermatophyta</taxon>
        <taxon>Magnoliopsida</taxon>
        <taxon>eudicotyledons</taxon>
        <taxon>Gunneridae</taxon>
        <taxon>Pentapetalae</taxon>
        <taxon>rosids</taxon>
        <taxon>malvids</taxon>
        <taxon>Brassicales</taxon>
        <taxon>Brassicaceae</taxon>
        <taxon>Brassiceae</taxon>
        <taxon>Eruca</taxon>
    </lineage>
</organism>
<gene>
    <name evidence="1" type="ORF">ERUC_LOCUS9198</name>
</gene>
<dbReference type="AlphaFoldDB" id="A0ABC8JBQ6"/>
<dbReference type="Proteomes" id="UP001642260">
    <property type="component" value="Unassembled WGS sequence"/>
</dbReference>
<accession>A0ABC8JBQ6</accession>
<proteinExistence type="predicted"/>
<evidence type="ECO:0000313" key="1">
    <source>
        <dbReference type="EMBL" id="CAH8320763.1"/>
    </source>
</evidence>
<sequence>MHRREDDESRSSLPPPGICQRLFRFLVAKLGVFEEKVMNEDKSERNKLMKKRSRSDITVHLKQIHRRLEDNNKHKNK</sequence>
<name>A0ABC8JBQ6_ERUVS</name>
<evidence type="ECO:0000313" key="2">
    <source>
        <dbReference type="Proteomes" id="UP001642260"/>
    </source>
</evidence>
<reference evidence="1 2" key="1">
    <citation type="submission" date="2022-03" db="EMBL/GenBank/DDBJ databases">
        <authorList>
            <person name="Macdonald S."/>
            <person name="Ahmed S."/>
            <person name="Newling K."/>
        </authorList>
    </citation>
    <scope>NUCLEOTIDE SEQUENCE [LARGE SCALE GENOMIC DNA]</scope>
</reference>
<keyword evidence="2" id="KW-1185">Reference proteome</keyword>
<dbReference type="EMBL" id="CAKOAT010094043">
    <property type="protein sequence ID" value="CAH8320763.1"/>
    <property type="molecule type" value="Genomic_DNA"/>
</dbReference>